<reference evidence="11" key="1">
    <citation type="submission" date="2019-04" db="EMBL/GenBank/DDBJ databases">
        <title>Draft genome sequence of Pseudonocardiaceae bacterium SL3-2-4.</title>
        <authorList>
            <person name="Ningsih F."/>
            <person name="Yokota A."/>
            <person name="Sakai Y."/>
            <person name="Nanatani K."/>
            <person name="Yabe S."/>
            <person name="Oetari A."/>
            <person name="Sjamsuridzal W."/>
        </authorList>
    </citation>
    <scope>NUCLEOTIDE SEQUENCE [LARGE SCALE GENOMIC DNA]</scope>
    <source>
        <strain evidence="11">SL3-2-4</strain>
    </source>
</reference>
<feature type="domain" description="Pyrrolo-quinoline quinone repeat" evidence="7">
    <location>
        <begin position="100"/>
        <end position="277"/>
    </location>
</feature>
<dbReference type="GO" id="GO:0005737">
    <property type="term" value="C:cytoplasm"/>
    <property type="evidence" value="ECO:0007669"/>
    <property type="project" value="UniProtKB-SubCell"/>
</dbReference>
<dbReference type="PROSITE" id="PS51318">
    <property type="entry name" value="TAT"/>
    <property type="match status" value="1"/>
</dbReference>
<keyword evidence="3" id="KW-0963">Cytoplasm</keyword>
<feature type="domain" description="HYDIN/VesB/CFA65-like Ig-like" evidence="9">
    <location>
        <begin position="560"/>
        <end position="637"/>
    </location>
</feature>
<feature type="region of interest" description="Disordered" evidence="6">
    <location>
        <begin position="1"/>
        <end position="32"/>
    </location>
</feature>
<dbReference type="EMBL" id="BJFL01000004">
    <property type="protein sequence ID" value="GDY29684.1"/>
    <property type="molecule type" value="Genomic_DNA"/>
</dbReference>
<evidence type="ECO:0000259" key="9">
    <source>
        <dbReference type="Pfam" id="PF22544"/>
    </source>
</evidence>
<organism evidence="10 11">
    <name type="scientific">Gandjariella thermophila</name>
    <dbReference type="NCBI Taxonomy" id="1931992"/>
    <lineage>
        <taxon>Bacteria</taxon>
        <taxon>Bacillati</taxon>
        <taxon>Actinomycetota</taxon>
        <taxon>Actinomycetes</taxon>
        <taxon>Pseudonocardiales</taxon>
        <taxon>Pseudonocardiaceae</taxon>
        <taxon>Gandjariella</taxon>
    </lineage>
</organism>
<evidence type="ECO:0000256" key="5">
    <source>
        <dbReference type="ARBA" id="ARBA00023273"/>
    </source>
</evidence>
<dbReference type="InterPro" id="IPR018391">
    <property type="entry name" value="PQQ_b-propeller_rpt"/>
</dbReference>
<protein>
    <submittedName>
        <fullName evidence="10">Uncharacterized protein</fullName>
    </submittedName>
</protein>
<dbReference type="PANTHER" id="PTHR46127:SF1">
    <property type="entry name" value="CILIA- AND FLAGELLA-ASSOCIATED PROTEIN 65"/>
    <property type="match status" value="1"/>
</dbReference>
<evidence type="ECO:0000256" key="2">
    <source>
        <dbReference type="ARBA" id="ARBA00004496"/>
    </source>
</evidence>
<feature type="compositionally biased region" description="Basic residues" evidence="6">
    <location>
        <begin position="1"/>
        <end position="15"/>
    </location>
</feature>
<dbReference type="SMART" id="SM00564">
    <property type="entry name" value="PQQ"/>
    <property type="match status" value="3"/>
</dbReference>
<dbReference type="AlphaFoldDB" id="A0A4D4J2P0"/>
<evidence type="ECO:0000313" key="10">
    <source>
        <dbReference type="EMBL" id="GDY29684.1"/>
    </source>
</evidence>
<evidence type="ECO:0000259" key="8">
    <source>
        <dbReference type="Pfam" id="PF15780"/>
    </source>
</evidence>
<feature type="domain" description="HYDIN/VesB/CFA65-like Ig-like" evidence="9">
    <location>
        <begin position="759"/>
        <end position="856"/>
    </location>
</feature>
<dbReference type="InterPro" id="IPR006311">
    <property type="entry name" value="TAT_signal"/>
</dbReference>
<evidence type="ECO:0000313" key="11">
    <source>
        <dbReference type="Proteomes" id="UP000298860"/>
    </source>
</evidence>
<dbReference type="Gene3D" id="2.130.10.10">
    <property type="entry name" value="YVTN repeat-like/Quinoprotein amine dehydrogenase"/>
    <property type="match status" value="1"/>
</dbReference>
<feature type="domain" description="Abnormal spindle-like microcephaly-associated protein ASH" evidence="8">
    <location>
        <begin position="655"/>
        <end position="726"/>
    </location>
</feature>
<dbReference type="InterPro" id="IPR031549">
    <property type="entry name" value="ASH"/>
</dbReference>
<comment type="subcellular location">
    <subcellularLocation>
        <location evidence="1">Cell projection</location>
        <location evidence="1">Cilium</location>
    </subcellularLocation>
    <subcellularLocation>
        <location evidence="2">Cytoplasm</location>
    </subcellularLocation>
</comment>
<accession>A0A4D4J2P0</accession>
<dbReference type="GO" id="GO:0005975">
    <property type="term" value="P:carbohydrate metabolic process"/>
    <property type="evidence" value="ECO:0007669"/>
    <property type="project" value="UniProtKB-ARBA"/>
</dbReference>
<keyword evidence="11" id="KW-1185">Reference proteome</keyword>
<dbReference type="SUPFAM" id="SSF50998">
    <property type="entry name" value="Quinoprotein alcohol dehydrogenase-like"/>
    <property type="match status" value="1"/>
</dbReference>
<evidence type="ECO:0000259" key="7">
    <source>
        <dbReference type="Pfam" id="PF01011"/>
    </source>
</evidence>
<dbReference type="Pfam" id="PF01011">
    <property type="entry name" value="PQQ"/>
    <property type="match status" value="1"/>
</dbReference>
<dbReference type="InterPro" id="IPR013783">
    <property type="entry name" value="Ig-like_fold"/>
</dbReference>
<evidence type="ECO:0000256" key="4">
    <source>
        <dbReference type="ARBA" id="ARBA00023069"/>
    </source>
</evidence>
<dbReference type="InterPro" id="IPR053879">
    <property type="entry name" value="HYDIN_VesB_CFA65-like_Ig"/>
</dbReference>
<dbReference type="Proteomes" id="UP000298860">
    <property type="component" value="Unassembled WGS sequence"/>
</dbReference>
<dbReference type="InterPro" id="IPR052614">
    <property type="entry name" value="CFAP65"/>
</dbReference>
<comment type="caution">
    <text evidence="10">The sequence shown here is derived from an EMBL/GenBank/DDBJ whole genome shotgun (WGS) entry which is preliminary data.</text>
</comment>
<dbReference type="Pfam" id="PF08310">
    <property type="entry name" value="LGFP"/>
    <property type="match status" value="5"/>
</dbReference>
<dbReference type="Gene3D" id="2.60.40.10">
    <property type="entry name" value="Immunoglobulins"/>
    <property type="match status" value="3"/>
</dbReference>
<keyword evidence="4" id="KW-0969">Cilium</keyword>
<keyword evidence="5" id="KW-0966">Cell projection</keyword>
<dbReference type="Pfam" id="PF15780">
    <property type="entry name" value="ASH"/>
    <property type="match status" value="1"/>
</dbReference>
<name>A0A4D4J2P0_9PSEU</name>
<evidence type="ECO:0000256" key="3">
    <source>
        <dbReference type="ARBA" id="ARBA00022490"/>
    </source>
</evidence>
<dbReference type="Pfam" id="PF22544">
    <property type="entry name" value="HYDIN_VesB_CFA65-like_Ig"/>
    <property type="match status" value="2"/>
</dbReference>
<dbReference type="PANTHER" id="PTHR46127">
    <property type="entry name" value="CILIA- AND FLAGELLA-ASSOCIATED PROTEIN 65"/>
    <property type="match status" value="1"/>
</dbReference>
<proteinExistence type="predicted"/>
<gene>
    <name evidence="10" type="ORF">GTS_13170</name>
</gene>
<dbReference type="InterPro" id="IPR011047">
    <property type="entry name" value="Quinoprotein_ADH-like_sf"/>
</dbReference>
<evidence type="ECO:0000256" key="1">
    <source>
        <dbReference type="ARBA" id="ARBA00004138"/>
    </source>
</evidence>
<dbReference type="NCBIfam" id="NF012200">
    <property type="entry name" value="choice_anch_D"/>
    <property type="match status" value="3"/>
</dbReference>
<evidence type="ECO:0000256" key="6">
    <source>
        <dbReference type="SAM" id="MobiDB-lite"/>
    </source>
</evidence>
<dbReference type="RefSeq" id="WP_192909410.1">
    <property type="nucleotide sequence ID" value="NZ_BJFL01000004.1"/>
</dbReference>
<dbReference type="InterPro" id="IPR015943">
    <property type="entry name" value="WD40/YVTN_repeat-like_dom_sf"/>
</dbReference>
<dbReference type="InterPro" id="IPR013207">
    <property type="entry name" value="LGFP"/>
</dbReference>
<dbReference type="InterPro" id="IPR002372">
    <property type="entry name" value="PQQ_rpt_dom"/>
</dbReference>
<sequence>MFSSRRSRQSRRTSRSARGTAGQEESGGRRGARRLTRRLLLGAAAAFGLALLAAPFGAVADTVTISHDNQRTAWDPAEPNLAPSAVSSSDFGQQFAATVDGQVYAQPIVAAGTLVVATENNKVYGLNPATGAQKWTVDLGPAWPASAVSCGDLTPNIGVTSTPVYNPATGAVYVMAKVNDGPDVDNPHWKLFALDAATGATKTNFPVTIQGSPDNDPLTPFHPKTQHQRPGLLLLDGVVYAGFGGHCDRTPYAGYVVGVNAATGKQTAMWTTEAGQSSAEGGIWQAGGGLVSDDSGRIFFATGNGIAPAPAPGSPPPSTLGESVVRLGVNADGTLAAQSFFSPYDNLKLNQDDADLGSGGPVALPDSFGAGTSHPHLLVQVGKDGRVYLLDRDNLGGSGQGANGGDAVVGMTGPFHGVWGHPAVWGGDGGYVYTVESNGPLRALRYGVQGGNPVLTSVGTSVDTFGYTSGSPVVTSSGTTSGSALVWVVYSTGPSGTGAQLRAYDAVPQNGVMHLRYSAPIGVAAKFAVPGTDGGRVYVGTRDGKVLGFGRPSTAVLTAQPYDFGSVAVGSTATGTVTVTASRDLTVSQITTDAPFSVSPPQLPATVLKGQTLDVSVGYTPSTWGAATATLSFTTDAGTVGVDLHGNGTQPGLGASPATLDFGEVRTGAAKELGVSIVNTGTQPETITGATAPSAPFTVTNLPSAGTVLPPGNSTVVTVTYTPTAGSDTGIADSGQLVVNGDAGSVTVPLSGTALTGQPLLTVTPKGLDFNTVPVGQSVTKTFDIGNTGTVPLTITKAKAPAGVFSTTDPIAEGQVIAPGDVIHQSVTFIPTDTLGATATYLVKGDDGNPETLVQLAGNTHPIEDYYEKLGGSRGFLSDPVGSVYSTPGGGMAQDYRAGTIYWSPSTGAHEVHGEILAHYKAIGGPGSPLGYPVTDETGTPDGVGRYNHFNGTGGASIYWTPNTHAWAVYGAIRQHWAAMGWERGPLGYPVTDETGTPDGVGRFNHFSGSGGASIYWTPSTGAWAIYGLIRQHWAAMGWERGPLGYPVTDERGTPDGVGRYNHFSGSGGASIYWTPGTGAWAVYGAIRQQWAALGWERGRLGYPTSDEFGITGGRRNNFQHGAIEWYASNGATRVIYY</sequence>